<dbReference type="GO" id="GO:0000725">
    <property type="term" value="P:recombinational repair"/>
    <property type="evidence" value="ECO:0007669"/>
    <property type="project" value="TreeGrafter"/>
</dbReference>
<reference evidence="12 15" key="2">
    <citation type="submission" date="2024-11" db="EMBL/GenBank/DDBJ databases">
        <title>Genome sequencing of Xanthomonas codiaei.</title>
        <authorList>
            <person name="Studholme D.J."/>
        </authorList>
    </citation>
    <scope>NUCLEOTIDE SEQUENCE [LARGE SCALE GENOMIC DNA]</scope>
    <source>
        <strain evidence="12 15">NCPPB 4350</strain>
    </source>
</reference>
<reference evidence="13 14" key="1">
    <citation type="submission" date="2016-08" db="EMBL/GenBank/DDBJ databases">
        <authorList>
            <person name="Seilhamer J.J."/>
        </authorList>
    </citation>
    <scope>NUCLEOTIDE SEQUENCE [LARGE SCALE GENOMIC DNA]</scope>
    <source>
        <strain evidence="13 14">CFBP4690</strain>
    </source>
</reference>
<dbReference type="InterPro" id="IPR014017">
    <property type="entry name" value="DNA_helicase_UvrD-like_C"/>
</dbReference>
<evidence type="ECO:0000256" key="1">
    <source>
        <dbReference type="ARBA" id="ARBA00022741"/>
    </source>
</evidence>
<keyword evidence="4 9" id="KW-0067">ATP-binding</keyword>
<dbReference type="GO" id="GO:0005829">
    <property type="term" value="C:cytosol"/>
    <property type="evidence" value="ECO:0007669"/>
    <property type="project" value="TreeGrafter"/>
</dbReference>
<sequence length="970" mass="108452">MAKEWAPSWVGQRVTGSSDWRLRLEGLELALASEGRTHRVKVEDEASYRVNVGTFWTDITFHPGQNREVKADGLPNAQGAALVQALSVALTEKRLREDVAFLKGELCTIDTWLDRKAEQERACLEQRRWFTHEQQADVLAARAQVDPGALRARLKKPGVAARLGPAAQAIERSLAAWEDDHRPAWAALNAAHVERELVVSKDLLDRVESKPLTPEQARAVVCFDNRVQVVASAGSGKTSTMVAKAAYAIHRGFVDPKRIVLLAFNKQAAEELKERAALAFDRLGMAEVTVEASTFHALGLRLIGKATGEKPDIPDWATDAAGGVRKLTEIVDDLKDRSPTFRHQWDLFRFVFGKDLPSFGAPEAAEVWDALGKGSLVTSRGERVKSMEEVMIANLLFLNGVDYRYEAPYPHRTADETHRQYKPDFYYPDLDLFHEHFALDADGVPPMHFEGYLDGVIWKRQLHANKGTALFETTSHGLRHGDDLDRLRRELTSRGLVLDPNPDREIPKEGQKPMESVELIGLVRTFMSHAKSNGLSALDLQRRLDAMPADTFKLRHQMFLDIAVPVMTAWDQALAAEDGIDFEDMLNLAAAHLESGRVASPYDLVMADEFQDASRARARLCRALVQDKGRFFFAVGDDWQSINRFAGADVSVMTGFRQWFGHGQVLKLEQTFRCPQALCDVSSAFVSKNPGQIAKRVHSATPAQGPVLQAFQVESKDQLADAIDRFVVTLAEGVRDGTIPPGRNGKLSIYILGRYNTDRQYMPIRQNRFNRWVDISFLTIHRSKGSEADYVILPEMISAPRRRSFPNTRTDDSVLALAMPEGDTFPLGEERRLFYVALTRARRTVAMFTARGQCSTFLRELEDDRAVVITDTDGQAIKEAPCPACKQGVLVLRPGPYGEFRSCSNFPACKYKPKWRREEVPTIAKQHATTSMPARPRNGSRSTAPSGPHLATPPRLASNRQKPKRPRGRP</sequence>
<feature type="region of interest" description="Disordered" evidence="10">
    <location>
        <begin position="923"/>
        <end position="970"/>
    </location>
</feature>
<dbReference type="EMBL" id="JBJGBS010000031">
    <property type="protein sequence ID" value="MFO3705166.1"/>
    <property type="molecule type" value="Genomic_DNA"/>
</dbReference>
<evidence type="ECO:0000259" key="11">
    <source>
        <dbReference type="PROSITE" id="PS51198"/>
    </source>
</evidence>
<dbReference type="InterPro" id="IPR027417">
    <property type="entry name" value="P-loop_NTPase"/>
</dbReference>
<dbReference type="Gene3D" id="3.40.50.300">
    <property type="entry name" value="P-loop containing nucleotide triphosphate hydrolases"/>
    <property type="match status" value="3"/>
</dbReference>
<protein>
    <recommendedName>
        <fullName evidence="7">DNA 3'-5' helicase</fullName>
        <ecNumber evidence="7">5.6.2.4</ecNumber>
    </recommendedName>
</protein>
<evidence type="ECO:0000313" key="15">
    <source>
        <dbReference type="Proteomes" id="UP001637990"/>
    </source>
</evidence>
<proteinExistence type="predicted"/>
<evidence type="ECO:0000256" key="6">
    <source>
        <dbReference type="ARBA" id="ARBA00034617"/>
    </source>
</evidence>
<dbReference type="AlphaFoldDB" id="A0A2S7CYE0"/>
<evidence type="ECO:0000256" key="9">
    <source>
        <dbReference type="PROSITE-ProRule" id="PRU00560"/>
    </source>
</evidence>
<feature type="compositionally biased region" description="Basic residues" evidence="10">
    <location>
        <begin position="961"/>
        <end position="970"/>
    </location>
</feature>
<dbReference type="InterPro" id="IPR022161">
    <property type="entry name" value="Helicase_IV_N"/>
</dbReference>
<dbReference type="PANTHER" id="PTHR11070">
    <property type="entry name" value="UVRD / RECB / PCRA DNA HELICASE FAMILY MEMBER"/>
    <property type="match status" value="1"/>
</dbReference>
<dbReference type="Pfam" id="PF12462">
    <property type="entry name" value="Helicase_IV_N"/>
    <property type="match status" value="1"/>
</dbReference>
<dbReference type="Pfam" id="PF13361">
    <property type="entry name" value="UvrD_C"/>
    <property type="match status" value="1"/>
</dbReference>
<dbReference type="SUPFAM" id="SSF52540">
    <property type="entry name" value="P-loop containing nucleoside triphosphate hydrolases"/>
    <property type="match status" value="1"/>
</dbReference>
<dbReference type="GO" id="GO:0005694">
    <property type="term" value="C:chromosome"/>
    <property type="evidence" value="ECO:0007669"/>
    <property type="project" value="InterPro"/>
</dbReference>
<comment type="catalytic activity">
    <reaction evidence="8">
        <text>ATP + H2O = ADP + phosphate + H(+)</text>
        <dbReference type="Rhea" id="RHEA:13065"/>
        <dbReference type="ChEBI" id="CHEBI:15377"/>
        <dbReference type="ChEBI" id="CHEBI:15378"/>
        <dbReference type="ChEBI" id="CHEBI:30616"/>
        <dbReference type="ChEBI" id="CHEBI:43474"/>
        <dbReference type="ChEBI" id="CHEBI:456216"/>
        <dbReference type="EC" id="5.6.2.4"/>
    </reaction>
</comment>
<keyword evidence="15" id="KW-1185">Reference proteome</keyword>
<dbReference type="Pfam" id="PF01396">
    <property type="entry name" value="Zn_ribbon_Top1"/>
    <property type="match status" value="1"/>
</dbReference>
<dbReference type="GO" id="GO:0006265">
    <property type="term" value="P:DNA topological change"/>
    <property type="evidence" value="ECO:0007669"/>
    <property type="project" value="InterPro"/>
</dbReference>
<dbReference type="PROSITE" id="PS51198">
    <property type="entry name" value="UVRD_HELICASE_ATP_BIND"/>
    <property type="match status" value="1"/>
</dbReference>
<evidence type="ECO:0000256" key="10">
    <source>
        <dbReference type="SAM" id="MobiDB-lite"/>
    </source>
</evidence>
<dbReference type="GO" id="GO:0016787">
    <property type="term" value="F:hydrolase activity"/>
    <property type="evidence" value="ECO:0007669"/>
    <property type="project" value="UniProtKB-UniRule"/>
</dbReference>
<dbReference type="InterPro" id="IPR013498">
    <property type="entry name" value="Topo_IA_Znf"/>
</dbReference>
<dbReference type="Proteomes" id="UP001637990">
    <property type="component" value="Unassembled WGS sequence"/>
</dbReference>
<name>A0A2S7CYE0_9XANT</name>
<evidence type="ECO:0000256" key="3">
    <source>
        <dbReference type="ARBA" id="ARBA00022806"/>
    </source>
</evidence>
<evidence type="ECO:0000256" key="2">
    <source>
        <dbReference type="ARBA" id="ARBA00022801"/>
    </source>
</evidence>
<dbReference type="GO" id="GO:0003677">
    <property type="term" value="F:DNA binding"/>
    <property type="evidence" value="ECO:0007669"/>
    <property type="project" value="InterPro"/>
</dbReference>
<keyword evidence="5" id="KW-0413">Isomerase</keyword>
<feature type="binding site" evidence="9">
    <location>
        <begin position="231"/>
        <end position="238"/>
    </location>
    <ligand>
        <name>ATP</name>
        <dbReference type="ChEBI" id="CHEBI:30616"/>
    </ligand>
</feature>
<evidence type="ECO:0000256" key="7">
    <source>
        <dbReference type="ARBA" id="ARBA00034808"/>
    </source>
</evidence>
<dbReference type="InterPro" id="IPR000212">
    <property type="entry name" value="DNA_helicase_UvrD/REP"/>
</dbReference>
<evidence type="ECO:0000256" key="5">
    <source>
        <dbReference type="ARBA" id="ARBA00023235"/>
    </source>
</evidence>
<evidence type="ECO:0000313" key="13">
    <source>
        <dbReference type="EMBL" id="PPU66622.1"/>
    </source>
</evidence>
<dbReference type="EMBL" id="MDEC01000001">
    <property type="protein sequence ID" value="PPU66622.1"/>
    <property type="molecule type" value="Genomic_DNA"/>
</dbReference>
<comment type="catalytic activity">
    <reaction evidence="6">
        <text>Couples ATP hydrolysis with the unwinding of duplex DNA by translocating in the 3'-5' direction.</text>
        <dbReference type="EC" id="5.6.2.4"/>
    </reaction>
</comment>
<dbReference type="GO" id="GO:0003916">
    <property type="term" value="F:DNA topoisomerase activity"/>
    <property type="evidence" value="ECO:0007669"/>
    <property type="project" value="InterPro"/>
</dbReference>
<dbReference type="OrthoDB" id="5298826at2"/>
<dbReference type="GO" id="GO:0005524">
    <property type="term" value="F:ATP binding"/>
    <property type="evidence" value="ECO:0007669"/>
    <property type="project" value="UniProtKB-UniRule"/>
</dbReference>
<keyword evidence="1 9" id="KW-0547">Nucleotide-binding</keyword>
<dbReference type="GO" id="GO:0043138">
    <property type="term" value="F:3'-5' DNA helicase activity"/>
    <property type="evidence" value="ECO:0007669"/>
    <property type="project" value="UniProtKB-EC"/>
</dbReference>
<accession>A0A2S7CYE0</accession>
<dbReference type="PANTHER" id="PTHR11070:SF63">
    <property type="entry name" value="DNA HELICASE IV"/>
    <property type="match status" value="1"/>
</dbReference>
<dbReference type="Gene3D" id="3.30.65.10">
    <property type="entry name" value="Bacterial Topoisomerase I, domain 1"/>
    <property type="match status" value="1"/>
</dbReference>
<dbReference type="Proteomes" id="UP000237872">
    <property type="component" value="Unassembled WGS sequence"/>
</dbReference>
<feature type="domain" description="UvrD-like helicase ATP-binding" evidence="11">
    <location>
        <begin position="210"/>
        <end position="675"/>
    </location>
</feature>
<evidence type="ECO:0000256" key="4">
    <source>
        <dbReference type="ARBA" id="ARBA00022840"/>
    </source>
</evidence>
<evidence type="ECO:0000313" key="14">
    <source>
        <dbReference type="Proteomes" id="UP000237872"/>
    </source>
</evidence>
<dbReference type="SUPFAM" id="SSF57783">
    <property type="entry name" value="Zinc beta-ribbon"/>
    <property type="match status" value="1"/>
</dbReference>
<keyword evidence="2 9" id="KW-0378">Hydrolase</keyword>
<comment type="caution">
    <text evidence="13">The sequence shown here is derived from an EMBL/GenBank/DDBJ whole genome shotgun (WGS) entry which is preliminary data.</text>
</comment>
<gene>
    <name evidence="12" type="ORF">ACI6Q5_09270</name>
    <name evidence="13" type="ORF">XcodCFBP4690_00225</name>
</gene>
<dbReference type="EC" id="5.6.2.4" evidence="7"/>
<evidence type="ECO:0000256" key="8">
    <source>
        <dbReference type="ARBA" id="ARBA00048988"/>
    </source>
</evidence>
<dbReference type="RefSeq" id="WP_104539079.1">
    <property type="nucleotide sequence ID" value="NZ_JBJGBS010000031.1"/>
</dbReference>
<keyword evidence="3 9" id="KW-0347">Helicase</keyword>
<organism evidence="13 14">
    <name type="scientific">Xanthomonas codiaei</name>
    <dbReference type="NCBI Taxonomy" id="56463"/>
    <lineage>
        <taxon>Bacteria</taxon>
        <taxon>Pseudomonadati</taxon>
        <taxon>Pseudomonadota</taxon>
        <taxon>Gammaproteobacteria</taxon>
        <taxon>Lysobacterales</taxon>
        <taxon>Lysobacteraceae</taxon>
        <taxon>Xanthomonas</taxon>
    </lineage>
</organism>
<dbReference type="InterPro" id="IPR014016">
    <property type="entry name" value="UvrD-like_ATP-bd"/>
</dbReference>
<evidence type="ECO:0000313" key="12">
    <source>
        <dbReference type="EMBL" id="MFO3705166.1"/>
    </source>
</evidence>
<dbReference type="Pfam" id="PF00580">
    <property type="entry name" value="UvrD-helicase"/>
    <property type="match status" value="1"/>
</dbReference>